<name>A0AAD6USJ1_9AGAR</name>
<accession>A0AAD6USJ1</accession>
<dbReference type="Proteomes" id="UP001219525">
    <property type="component" value="Unassembled WGS sequence"/>
</dbReference>
<gene>
    <name evidence="2" type="ORF">GGX14DRAFT_594284</name>
</gene>
<feature type="region of interest" description="Disordered" evidence="1">
    <location>
        <begin position="221"/>
        <end position="249"/>
    </location>
</feature>
<evidence type="ECO:0000256" key="1">
    <source>
        <dbReference type="SAM" id="MobiDB-lite"/>
    </source>
</evidence>
<comment type="caution">
    <text evidence="2">The sequence shown here is derived from an EMBL/GenBank/DDBJ whole genome shotgun (WGS) entry which is preliminary data.</text>
</comment>
<sequence length="328" mass="34524">MAAPQDKCDLKPNAPEESLGASLPAYHADFASVDSDIVLASSGTLYRVHSYTLRTTSGLFRTILSLPPPGHSPSPIEIHEPDAVVEPLLRPMCGFATPPWPSLDALSAVLSLAEKWSAPGPVAFLHTALSADTFLSADPLRIYALATHFGWRATAQRAAAATLTLDLSAPAHAPRLSQLAAPALLALLRLHRTRRDALRALLDSPERFLAGNGAPFHCAACESRPSTTPPGARSSTASSARPTRGPARTRSACVAGDARVLGGAMHEAGVRVGELRPPRNGQTASRVCGVLAFGGRSGLDGPDHKHRLAVPPTLVLELISLDCLVVIW</sequence>
<protein>
    <recommendedName>
        <fullName evidence="4">BTB domain-containing protein</fullName>
    </recommendedName>
</protein>
<reference evidence="2" key="1">
    <citation type="submission" date="2023-03" db="EMBL/GenBank/DDBJ databases">
        <title>Massive genome expansion in bonnet fungi (Mycena s.s.) driven by repeated elements and novel gene families across ecological guilds.</title>
        <authorList>
            <consortium name="Lawrence Berkeley National Laboratory"/>
            <person name="Harder C.B."/>
            <person name="Miyauchi S."/>
            <person name="Viragh M."/>
            <person name="Kuo A."/>
            <person name="Thoen E."/>
            <person name="Andreopoulos B."/>
            <person name="Lu D."/>
            <person name="Skrede I."/>
            <person name="Drula E."/>
            <person name="Henrissat B."/>
            <person name="Morin E."/>
            <person name="Kohler A."/>
            <person name="Barry K."/>
            <person name="LaButti K."/>
            <person name="Morin E."/>
            <person name="Salamov A."/>
            <person name="Lipzen A."/>
            <person name="Mereny Z."/>
            <person name="Hegedus B."/>
            <person name="Baldrian P."/>
            <person name="Stursova M."/>
            <person name="Weitz H."/>
            <person name="Taylor A."/>
            <person name="Grigoriev I.V."/>
            <person name="Nagy L.G."/>
            <person name="Martin F."/>
            <person name="Kauserud H."/>
        </authorList>
    </citation>
    <scope>NUCLEOTIDE SEQUENCE</scope>
    <source>
        <strain evidence="2">9144</strain>
    </source>
</reference>
<evidence type="ECO:0008006" key="4">
    <source>
        <dbReference type="Google" id="ProtNLM"/>
    </source>
</evidence>
<dbReference type="InterPro" id="IPR011333">
    <property type="entry name" value="SKP1/BTB/POZ_sf"/>
</dbReference>
<dbReference type="AlphaFoldDB" id="A0AAD6USJ1"/>
<evidence type="ECO:0000313" key="2">
    <source>
        <dbReference type="EMBL" id="KAJ7192663.1"/>
    </source>
</evidence>
<keyword evidence="3" id="KW-1185">Reference proteome</keyword>
<feature type="compositionally biased region" description="Low complexity" evidence="1">
    <location>
        <begin position="223"/>
        <end position="245"/>
    </location>
</feature>
<organism evidence="2 3">
    <name type="scientific">Mycena pura</name>
    <dbReference type="NCBI Taxonomy" id="153505"/>
    <lineage>
        <taxon>Eukaryota</taxon>
        <taxon>Fungi</taxon>
        <taxon>Dikarya</taxon>
        <taxon>Basidiomycota</taxon>
        <taxon>Agaricomycotina</taxon>
        <taxon>Agaricomycetes</taxon>
        <taxon>Agaricomycetidae</taxon>
        <taxon>Agaricales</taxon>
        <taxon>Marasmiineae</taxon>
        <taxon>Mycenaceae</taxon>
        <taxon>Mycena</taxon>
    </lineage>
</organism>
<dbReference type="Gene3D" id="3.30.710.10">
    <property type="entry name" value="Potassium Channel Kv1.1, Chain A"/>
    <property type="match status" value="1"/>
</dbReference>
<evidence type="ECO:0000313" key="3">
    <source>
        <dbReference type="Proteomes" id="UP001219525"/>
    </source>
</evidence>
<proteinExistence type="predicted"/>
<dbReference type="EMBL" id="JARJCW010000117">
    <property type="protein sequence ID" value="KAJ7192663.1"/>
    <property type="molecule type" value="Genomic_DNA"/>
</dbReference>